<proteinExistence type="predicted"/>
<comment type="caution">
    <text evidence="2">The sequence shown here is derived from an EMBL/GenBank/DDBJ whole genome shotgun (WGS) entry which is preliminary data.</text>
</comment>
<protein>
    <submittedName>
        <fullName evidence="2">Uncharacterized protein</fullName>
    </submittedName>
</protein>
<reference evidence="2 3" key="1">
    <citation type="journal article" date="2019" name="Sci. Rep.">
        <title>Orb-weaving spider Araneus ventricosus genome elucidates the spidroin gene catalogue.</title>
        <authorList>
            <person name="Kono N."/>
            <person name="Nakamura H."/>
            <person name="Ohtoshi R."/>
            <person name="Moran D.A.P."/>
            <person name="Shinohara A."/>
            <person name="Yoshida Y."/>
            <person name="Fujiwara M."/>
            <person name="Mori M."/>
            <person name="Tomita M."/>
            <person name="Arakawa K."/>
        </authorList>
    </citation>
    <scope>NUCLEOTIDE SEQUENCE [LARGE SCALE GENOMIC DNA]</scope>
</reference>
<gene>
    <name evidence="2" type="ORF">AVEN_38708_1</name>
</gene>
<dbReference type="EMBL" id="BGPR01001551">
    <property type="protein sequence ID" value="GBM56557.1"/>
    <property type="molecule type" value="Genomic_DNA"/>
</dbReference>
<keyword evidence="3" id="KW-1185">Reference proteome</keyword>
<feature type="region of interest" description="Disordered" evidence="1">
    <location>
        <begin position="82"/>
        <end position="106"/>
    </location>
</feature>
<feature type="region of interest" description="Disordered" evidence="1">
    <location>
        <begin position="1"/>
        <end position="26"/>
    </location>
</feature>
<feature type="compositionally biased region" description="Polar residues" evidence="1">
    <location>
        <begin position="1"/>
        <end position="18"/>
    </location>
</feature>
<sequence length="126" mass="13556">MSVAISQKSVQWGGTNPPENHKLTAREPIARKMAGWKSGQYGVESIHKKSSPVLFTKLVEVKTGRRNSMAGTGVGALIAITGHGPTLPEGITSRLSERGDKTRRRDHLPTCSIQSWGTEGPHLAGM</sequence>
<evidence type="ECO:0000313" key="2">
    <source>
        <dbReference type="EMBL" id="GBM56557.1"/>
    </source>
</evidence>
<organism evidence="2 3">
    <name type="scientific">Araneus ventricosus</name>
    <name type="common">Orbweaver spider</name>
    <name type="synonym">Epeira ventricosa</name>
    <dbReference type="NCBI Taxonomy" id="182803"/>
    <lineage>
        <taxon>Eukaryota</taxon>
        <taxon>Metazoa</taxon>
        <taxon>Ecdysozoa</taxon>
        <taxon>Arthropoda</taxon>
        <taxon>Chelicerata</taxon>
        <taxon>Arachnida</taxon>
        <taxon>Araneae</taxon>
        <taxon>Araneomorphae</taxon>
        <taxon>Entelegynae</taxon>
        <taxon>Araneoidea</taxon>
        <taxon>Araneidae</taxon>
        <taxon>Araneus</taxon>
    </lineage>
</organism>
<dbReference type="Proteomes" id="UP000499080">
    <property type="component" value="Unassembled WGS sequence"/>
</dbReference>
<evidence type="ECO:0000313" key="3">
    <source>
        <dbReference type="Proteomes" id="UP000499080"/>
    </source>
</evidence>
<evidence type="ECO:0000256" key="1">
    <source>
        <dbReference type="SAM" id="MobiDB-lite"/>
    </source>
</evidence>
<name>A0A4Y2GTU3_ARAVE</name>
<accession>A0A4Y2GTU3</accession>
<dbReference type="AlphaFoldDB" id="A0A4Y2GTU3"/>